<protein>
    <submittedName>
        <fullName evidence="1">DUF1684 domain-containing protein</fullName>
    </submittedName>
</protein>
<reference evidence="1" key="1">
    <citation type="submission" date="2021-10" db="EMBL/GenBank/DDBJ databases">
        <authorList>
            <person name="Dean J.D."/>
            <person name="Kim M.K."/>
            <person name="Newey C.N."/>
            <person name="Stoker T.S."/>
            <person name="Thompson D.W."/>
            <person name="Grose J.H."/>
        </authorList>
    </citation>
    <scope>NUCLEOTIDE SEQUENCE</scope>
    <source>
        <strain evidence="1">BT178</strain>
    </source>
</reference>
<dbReference type="PANTHER" id="PTHR41913:SF1">
    <property type="entry name" value="DUF1684 DOMAIN-CONTAINING PROTEIN"/>
    <property type="match status" value="1"/>
</dbReference>
<name>A0ABS8ATY9_9BACT</name>
<gene>
    <name evidence="1" type="ORF">LGH74_16890</name>
</gene>
<proteinExistence type="predicted"/>
<dbReference type="EMBL" id="JAJADR010000005">
    <property type="protein sequence ID" value="MCB2409670.1"/>
    <property type="molecule type" value="Genomic_DNA"/>
</dbReference>
<comment type="caution">
    <text evidence="1">The sequence shown here is derived from an EMBL/GenBank/DDBJ whole genome shotgun (WGS) entry which is preliminary data.</text>
</comment>
<accession>A0ABS8ATY9</accession>
<evidence type="ECO:0000313" key="2">
    <source>
        <dbReference type="Proteomes" id="UP001165296"/>
    </source>
</evidence>
<dbReference type="PANTHER" id="PTHR41913">
    <property type="entry name" value="DUF1684 DOMAIN-CONTAINING PROTEIN"/>
    <property type="match status" value="1"/>
</dbReference>
<keyword evidence="2" id="KW-1185">Reference proteome</keyword>
<dbReference type="Pfam" id="PF07920">
    <property type="entry name" value="DUF1684"/>
    <property type="match status" value="1"/>
</dbReference>
<dbReference type="InterPro" id="IPR012467">
    <property type="entry name" value="DUF1684"/>
</dbReference>
<dbReference type="Proteomes" id="UP001165296">
    <property type="component" value="Unassembled WGS sequence"/>
</dbReference>
<organism evidence="1 2">
    <name type="scientific">Hymenobacter lucidus</name>
    <dbReference type="NCBI Taxonomy" id="2880930"/>
    <lineage>
        <taxon>Bacteria</taxon>
        <taxon>Pseudomonadati</taxon>
        <taxon>Bacteroidota</taxon>
        <taxon>Cytophagia</taxon>
        <taxon>Cytophagales</taxon>
        <taxon>Hymenobacteraceae</taxon>
        <taxon>Hymenobacter</taxon>
    </lineage>
</organism>
<sequence length="216" mass="24383">MRINPKIFIALGLLLVIGYFVQELVLGHDQYATGILKARTEKNNSFRRAKDSPLNAEQRDHFDSLRYFVPDKAFRVTAKLEHFATPDTVRMQLTDGKADKYLRWGKASFELNQQPQQLVLFLKVDEADDDQPELFVPFTDKTNGFDTYGGGRYLDVALPAATDKEVVLDFNAAYNPFCAYNNEYACPVPPADNRLAVPVPAGEKSFPEIDHTGHSH</sequence>
<dbReference type="RefSeq" id="WP_226177444.1">
    <property type="nucleotide sequence ID" value="NZ_JAJADR010000005.1"/>
</dbReference>
<evidence type="ECO:0000313" key="1">
    <source>
        <dbReference type="EMBL" id="MCB2409670.1"/>
    </source>
</evidence>